<proteinExistence type="predicted"/>
<evidence type="ECO:0000259" key="1">
    <source>
        <dbReference type="Pfam" id="PF23139"/>
    </source>
</evidence>
<dbReference type="InterPro" id="IPR055446">
    <property type="entry name" value="RecD2_N_OB"/>
</dbReference>
<accession>A0A383AXJ6</accession>
<gene>
    <name evidence="2" type="ORF">METZ01_LOCUS465114</name>
</gene>
<dbReference type="AlphaFoldDB" id="A0A383AXJ6"/>
<sequence length="24" mass="2690">MDTLVGTIERVTFQSEETGYTIAK</sequence>
<protein>
    <recommendedName>
        <fullName evidence="1">ATP-dependent RecD2 DNA helicase OB-fold domain-containing protein</fullName>
    </recommendedName>
</protein>
<evidence type="ECO:0000313" key="2">
    <source>
        <dbReference type="EMBL" id="SVE12260.1"/>
    </source>
</evidence>
<feature type="non-terminal residue" evidence="2">
    <location>
        <position position="24"/>
    </location>
</feature>
<dbReference type="EMBL" id="UINC01195615">
    <property type="protein sequence ID" value="SVE12260.1"/>
    <property type="molecule type" value="Genomic_DNA"/>
</dbReference>
<reference evidence="2" key="1">
    <citation type="submission" date="2018-05" db="EMBL/GenBank/DDBJ databases">
        <authorList>
            <person name="Lanie J.A."/>
            <person name="Ng W.-L."/>
            <person name="Kazmierczak K.M."/>
            <person name="Andrzejewski T.M."/>
            <person name="Davidsen T.M."/>
            <person name="Wayne K.J."/>
            <person name="Tettelin H."/>
            <person name="Glass J.I."/>
            <person name="Rusch D."/>
            <person name="Podicherti R."/>
            <person name="Tsui H.-C.T."/>
            <person name="Winkler M.E."/>
        </authorList>
    </citation>
    <scope>NUCLEOTIDE SEQUENCE</scope>
</reference>
<feature type="domain" description="ATP-dependent RecD2 DNA helicase OB-fold" evidence="1">
    <location>
        <begin position="1"/>
        <end position="24"/>
    </location>
</feature>
<name>A0A383AXJ6_9ZZZZ</name>
<organism evidence="2">
    <name type="scientific">marine metagenome</name>
    <dbReference type="NCBI Taxonomy" id="408172"/>
    <lineage>
        <taxon>unclassified sequences</taxon>
        <taxon>metagenomes</taxon>
        <taxon>ecological metagenomes</taxon>
    </lineage>
</organism>
<dbReference type="Pfam" id="PF23139">
    <property type="entry name" value="OB_YrrC"/>
    <property type="match status" value="1"/>
</dbReference>